<dbReference type="VEuPathDB" id="VectorBase:MDOMA2_005949"/>
<dbReference type="SUPFAM" id="SSF57424">
    <property type="entry name" value="LDL receptor-like module"/>
    <property type="match status" value="1"/>
</dbReference>
<dbReference type="Gene3D" id="4.10.400.10">
    <property type="entry name" value="Low-density Lipoprotein Receptor"/>
    <property type="match status" value="1"/>
</dbReference>
<dbReference type="AlphaFoldDB" id="A0A1I8N168"/>
<dbReference type="Pfam" id="PF00057">
    <property type="entry name" value="Ldl_recept_a"/>
    <property type="match status" value="1"/>
</dbReference>
<dbReference type="SMART" id="SM00192">
    <property type="entry name" value="LDLa"/>
    <property type="match status" value="1"/>
</dbReference>
<organism evidence="5">
    <name type="scientific">Musca domestica</name>
    <name type="common">House fly</name>
    <dbReference type="NCBI Taxonomy" id="7370"/>
    <lineage>
        <taxon>Eukaryota</taxon>
        <taxon>Metazoa</taxon>
        <taxon>Ecdysozoa</taxon>
        <taxon>Arthropoda</taxon>
        <taxon>Hexapoda</taxon>
        <taxon>Insecta</taxon>
        <taxon>Pterygota</taxon>
        <taxon>Neoptera</taxon>
        <taxon>Endopterygota</taxon>
        <taxon>Diptera</taxon>
        <taxon>Brachycera</taxon>
        <taxon>Muscomorpha</taxon>
        <taxon>Muscoidea</taxon>
        <taxon>Muscidae</taxon>
        <taxon>Musca</taxon>
    </lineage>
</organism>
<dbReference type="PROSITE" id="PS50068">
    <property type="entry name" value="LDLRA_2"/>
    <property type="match status" value="1"/>
</dbReference>
<keyword evidence="4" id="KW-1133">Transmembrane helix</keyword>
<evidence type="ECO:0000256" key="4">
    <source>
        <dbReference type="SAM" id="Phobius"/>
    </source>
</evidence>
<dbReference type="EnsemblMetazoa" id="MDOA010471-RC">
    <property type="protein sequence ID" value="MDOA010471-PC"/>
    <property type="gene ID" value="MDOA010471"/>
</dbReference>
<feature type="compositionally biased region" description="Polar residues" evidence="3">
    <location>
        <begin position="29"/>
        <end position="43"/>
    </location>
</feature>
<dbReference type="InterPro" id="IPR002172">
    <property type="entry name" value="LDrepeatLR_classA_rpt"/>
</dbReference>
<keyword evidence="4" id="KW-0812">Transmembrane</keyword>
<dbReference type="PANTHER" id="PTHR24652">
    <property type="entry name" value="LOW-DENSITY LIPOPROTEIN RECEPTOR CLASS A DOMAIN-CONTAINING PROTEIN 2"/>
    <property type="match status" value="1"/>
</dbReference>
<evidence type="ECO:0008006" key="6">
    <source>
        <dbReference type="Google" id="ProtNLM"/>
    </source>
</evidence>
<proteinExistence type="predicted"/>
<dbReference type="InterPro" id="IPR023415">
    <property type="entry name" value="LDLR_class-A_CS"/>
</dbReference>
<dbReference type="CDD" id="cd00112">
    <property type="entry name" value="LDLa"/>
    <property type="match status" value="1"/>
</dbReference>
<keyword evidence="4" id="KW-0472">Membrane</keyword>
<evidence type="ECO:0000256" key="1">
    <source>
        <dbReference type="ARBA" id="ARBA00023157"/>
    </source>
</evidence>
<keyword evidence="1" id="KW-1015">Disulfide bond</keyword>
<reference evidence="5" key="1">
    <citation type="submission" date="2020-05" db="UniProtKB">
        <authorList>
            <consortium name="EnsemblMetazoa"/>
        </authorList>
    </citation>
    <scope>IDENTIFICATION</scope>
    <source>
        <strain evidence="5">Aabys</strain>
    </source>
</reference>
<sequence length="542" mass="60007">MLQPTSCGPGPPDKILEFNCNELQDSINATANNKNSSNGQGHTTPGMAIKNPMANGGEPTTTKPAHNWEADNDGHNSGQGFARAGRQSNTMNNCSHENNKKNNNNNCHLKNIKFYLNNILTYPNMKACNDVPQTIPTGARTSNALAAVTTAAGENEKGGQGHEKATGSKLSSAFSSVLMLLHHFCYFLTAAAATFVAKFNKILCGHHHQHQHQLQQTSISRKCFLMFLMLFGILAQTGHHQVAAEKSKHYYMQSLCKNHFLQQLYRKIDGAVLWSQNERNLDCIITFQTHSILQRFMLRFDMLQLDCNDHLYVYDGAHAVATPKIDISCRQTKQTVSSILTRTNFVTLKYVTDNWGTDTNGFKLVITSVKDPKHTCKDFTCESNGFCINPDLLCDGINHCSDNSDESVHNLCQNETTSTVFGMDMTWIVMIVVSILLIISAAIVGITICVCRRQEDGNNQHTTAMQLHHTAETNGSSKHLHYTHGVGGGGGGTLSREHTQLPPTSGNWHHPAGPYGYLRTQLNYLKMATKVRPIWCLANFVN</sequence>
<evidence type="ECO:0000256" key="2">
    <source>
        <dbReference type="PROSITE-ProRule" id="PRU00124"/>
    </source>
</evidence>
<dbReference type="PROSITE" id="PS01209">
    <property type="entry name" value="LDLRA_1"/>
    <property type="match status" value="1"/>
</dbReference>
<dbReference type="InterPro" id="IPR042333">
    <property type="entry name" value="LRAD2/Mig-13-like"/>
</dbReference>
<feature type="region of interest" description="Disordered" evidence="3">
    <location>
        <begin position="29"/>
        <end position="92"/>
    </location>
</feature>
<dbReference type="OrthoDB" id="6514358at2759"/>
<feature type="transmembrane region" description="Helical" evidence="4">
    <location>
        <begin position="427"/>
        <end position="451"/>
    </location>
</feature>
<protein>
    <recommendedName>
        <fullName evidence="6">CUB domain-containing protein</fullName>
    </recommendedName>
</protein>
<gene>
    <name evidence="5" type="primary">101895950</name>
</gene>
<dbReference type="SUPFAM" id="SSF49854">
    <property type="entry name" value="Spermadhesin, CUB domain"/>
    <property type="match status" value="1"/>
</dbReference>
<dbReference type="InterPro" id="IPR035914">
    <property type="entry name" value="Sperma_CUB_dom_sf"/>
</dbReference>
<name>A0A1I8N168_MUSDO</name>
<dbReference type="InterPro" id="IPR036055">
    <property type="entry name" value="LDL_receptor-like_sf"/>
</dbReference>
<evidence type="ECO:0000313" key="5">
    <source>
        <dbReference type="EnsemblMetazoa" id="MDOA010471-PC"/>
    </source>
</evidence>
<comment type="caution">
    <text evidence="2">Lacks conserved residue(s) required for the propagation of feature annotation.</text>
</comment>
<dbReference type="eggNOG" id="ENOG502QWHA">
    <property type="taxonomic scope" value="Eukaryota"/>
</dbReference>
<dbReference type="Gene3D" id="2.60.120.290">
    <property type="entry name" value="Spermadhesin, CUB domain"/>
    <property type="match status" value="1"/>
</dbReference>
<evidence type="ECO:0000256" key="3">
    <source>
        <dbReference type="SAM" id="MobiDB-lite"/>
    </source>
</evidence>
<dbReference type="PANTHER" id="PTHR24652:SF69">
    <property type="entry name" value="CUB DOMAIN-CONTAINING PROTEIN"/>
    <property type="match status" value="1"/>
</dbReference>
<dbReference type="VEuPathDB" id="VectorBase:MDOA010471"/>
<accession>A0A1I8N168</accession>